<evidence type="ECO:0000313" key="1">
    <source>
        <dbReference type="EMBL" id="OTG37868.1"/>
    </source>
</evidence>
<gene>
    <name evidence="1" type="ORF">HannXRQ_Chr01g0023531</name>
</gene>
<dbReference type="AlphaFoldDB" id="A0A251VQP4"/>
<dbReference type="InParanoid" id="A0A251VQP4"/>
<dbReference type="Proteomes" id="UP000215914">
    <property type="component" value="Chromosome 1"/>
</dbReference>
<accession>A0A251VQP4</accession>
<dbReference type="EMBL" id="CM007890">
    <property type="protein sequence ID" value="OTG37868.1"/>
    <property type="molecule type" value="Genomic_DNA"/>
</dbReference>
<reference evidence="2" key="1">
    <citation type="journal article" date="2017" name="Nature">
        <title>The sunflower genome provides insights into oil metabolism, flowering and Asterid evolution.</title>
        <authorList>
            <person name="Badouin H."/>
            <person name="Gouzy J."/>
            <person name="Grassa C.J."/>
            <person name="Murat F."/>
            <person name="Staton S.E."/>
            <person name="Cottret L."/>
            <person name="Lelandais-Briere C."/>
            <person name="Owens G.L."/>
            <person name="Carrere S."/>
            <person name="Mayjonade B."/>
            <person name="Legrand L."/>
            <person name="Gill N."/>
            <person name="Kane N.C."/>
            <person name="Bowers J.E."/>
            <person name="Hubner S."/>
            <person name="Bellec A."/>
            <person name="Berard A."/>
            <person name="Berges H."/>
            <person name="Blanchet N."/>
            <person name="Boniface M.C."/>
            <person name="Brunel D."/>
            <person name="Catrice O."/>
            <person name="Chaidir N."/>
            <person name="Claudel C."/>
            <person name="Donnadieu C."/>
            <person name="Faraut T."/>
            <person name="Fievet G."/>
            <person name="Helmstetter N."/>
            <person name="King M."/>
            <person name="Knapp S.J."/>
            <person name="Lai Z."/>
            <person name="Le Paslier M.C."/>
            <person name="Lippi Y."/>
            <person name="Lorenzon L."/>
            <person name="Mandel J.R."/>
            <person name="Marage G."/>
            <person name="Marchand G."/>
            <person name="Marquand E."/>
            <person name="Bret-Mestries E."/>
            <person name="Morien E."/>
            <person name="Nambeesan S."/>
            <person name="Nguyen T."/>
            <person name="Pegot-Espagnet P."/>
            <person name="Pouilly N."/>
            <person name="Raftis F."/>
            <person name="Sallet E."/>
            <person name="Schiex T."/>
            <person name="Thomas J."/>
            <person name="Vandecasteele C."/>
            <person name="Vares D."/>
            <person name="Vear F."/>
            <person name="Vautrin S."/>
            <person name="Crespi M."/>
            <person name="Mangin B."/>
            <person name="Burke J.M."/>
            <person name="Salse J."/>
            <person name="Munos S."/>
            <person name="Vincourt P."/>
            <person name="Rieseberg L.H."/>
            <person name="Langlade N.B."/>
        </authorList>
    </citation>
    <scope>NUCLEOTIDE SEQUENCE [LARGE SCALE GENOMIC DNA]</scope>
    <source>
        <strain evidence="2">cv. SF193</strain>
    </source>
</reference>
<protein>
    <submittedName>
        <fullName evidence="1">Uncharacterized protein</fullName>
    </submittedName>
</protein>
<proteinExistence type="predicted"/>
<evidence type="ECO:0000313" key="2">
    <source>
        <dbReference type="Proteomes" id="UP000215914"/>
    </source>
</evidence>
<keyword evidence="2" id="KW-1185">Reference proteome</keyword>
<sequence length="105" mass="11964">MPFIRFRKLKHISRSSSNFIHVLDSHYIQFEHSILGITLAYIRSSFLRKSGTYNTLLRVSSFPEVHFKITVPSPMMSAVAAFPIYSFSSPESALKVVKRLLSAQT</sequence>
<organism evidence="1 2">
    <name type="scientific">Helianthus annuus</name>
    <name type="common">Common sunflower</name>
    <dbReference type="NCBI Taxonomy" id="4232"/>
    <lineage>
        <taxon>Eukaryota</taxon>
        <taxon>Viridiplantae</taxon>
        <taxon>Streptophyta</taxon>
        <taxon>Embryophyta</taxon>
        <taxon>Tracheophyta</taxon>
        <taxon>Spermatophyta</taxon>
        <taxon>Magnoliopsida</taxon>
        <taxon>eudicotyledons</taxon>
        <taxon>Gunneridae</taxon>
        <taxon>Pentapetalae</taxon>
        <taxon>asterids</taxon>
        <taxon>campanulids</taxon>
        <taxon>Asterales</taxon>
        <taxon>Asteraceae</taxon>
        <taxon>Asteroideae</taxon>
        <taxon>Heliantheae alliance</taxon>
        <taxon>Heliantheae</taxon>
        <taxon>Helianthus</taxon>
    </lineage>
</organism>
<name>A0A251VQP4_HELAN</name>